<evidence type="ECO:0000313" key="3">
    <source>
        <dbReference type="RefSeq" id="XP_014677274.1"/>
    </source>
</evidence>
<dbReference type="InterPro" id="IPR037518">
    <property type="entry name" value="MPN"/>
</dbReference>
<proteinExistence type="predicted"/>
<dbReference type="PANTHER" id="PTHR12947:SF13">
    <property type="entry name" value="FI19924P1"/>
    <property type="match status" value="1"/>
</dbReference>
<keyword evidence="2" id="KW-1185">Reference proteome</keyword>
<organism evidence="2 3">
    <name type="scientific">Priapulus caudatus</name>
    <name type="common">Priapulid worm</name>
    <dbReference type="NCBI Taxonomy" id="37621"/>
    <lineage>
        <taxon>Eukaryota</taxon>
        <taxon>Metazoa</taxon>
        <taxon>Ecdysozoa</taxon>
        <taxon>Scalidophora</taxon>
        <taxon>Priapulida</taxon>
        <taxon>Priapulimorpha</taxon>
        <taxon>Priapulimorphida</taxon>
        <taxon>Priapulidae</taxon>
        <taxon>Priapulus</taxon>
    </lineage>
</organism>
<gene>
    <name evidence="3" type="primary">LOC106817140</name>
</gene>
<reference evidence="3" key="1">
    <citation type="submission" date="2025-08" db="UniProtKB">
        <authorList>
            <consortium name="RefSeq"/>
        </authorList>
    </citation>
    <scope>IDENTIFICATION</scope>
</reference>
<dbReference type="Proteomes" id="UP000695022">
    <property type="component" value="Unplaced"/>
</dbReference>
<feature type="domain" description="MPN" evidence="1">
    <location>
        <begin position="7"/>
        <end position="141"/>
    </location>
</feature>
<evidence type="ECO:0000259" key="1">
    <source>
        <dbReference type="PROSITE" id="PS50249"/>
    </source>
</evidence>
<dbReference type="PANTHER" id="PTHR12947">
    <property type="entry name" value="AMSH-LIKE PROTEASE"/>
    <property type="match status" value="1"/>
</dbReference>
<dbReference type="InterPro" id="IPR000555">
    <property type="entry name" value="JAMM/MPN+_dom"/>
</dbReference>
<dbReference type="GeneID" id="106817140"/>
<sequence length="172" mass="19461">MTDLRKVLYPPSLFDSFSNSVHKNTVENRETIGVLCGVLNQQENLFEVTHLILPEQVGASDHCQVTELGERQVLDIIESNNIIYLGWIHTHPQFDVFMSSVDLHNHLGQQCLLAEAFAVVVNPNIEEPRVGLFHLTECGLHGLSQCQDRGFHEHENGATFYQVCYFAQIDSL</sequence>
<dbReference type="Pfam" id="PF01398">
    <property type="entry name" value="JAB"/>
    <property type="match status" value="1"/>
</dbReference>
<dbReference type="PROSITE" id="PS50249">
    <property type="entry name" value="MPN"/>
    <property type="match status" value="1"/>
</dbReference>
<name>A0ABM1EYK3_PRICU</name>
<accession>A0ABM1EYK3</accession>
<dbReference type="RefSeq" id="XP_014677274.1">
    <property type="nucleotide sequence ID" value="XM_014821788.1"/>
</dbReference>
<dbReference type="SUPFAM" id="SSF102712">
    <property type="entry name" value="JAB1/MPN domain"/>
    <property type="match status" value="1"/>
</dbReference>
<protein>
    <submittedName>
        <fullName evidence="3">AMSH-like protease</fullName>
    </submittedName>
</protein>
<dbReference type="Gene3D" id="3.40.140.10">
    <property type="entry name" value="Cytidine Deaminase, domain 2"/>
    <property type="match status" value="1"/>
</dbReference>
<evidence type="ECO:0000313" key="2">
    <source>
        <dbReference type="Proteomes" id="UP000695022"/>
    </source>
</evidence>